<reference evidence="8" key="1">
    <citation type="submission" date="2021-01" db="EMBL/GenBank/DDBJ databases">
        <authorList>
            <person name="Corre E."/>
            <person name="Pelletier E."/>
            <person name="Niang G."/>
            <person name="Scheremetjew M."/>
            <person name="Finn R."/>
            <person name="Kale V."/>
            <person name="Holt S."/>
            <person name="Cochrane G."/>
            <person name="Meng A."/>
            <person name="Brown T."/>
            <person name="Cohen L."/>
        </authorList>
    </citation>
    <scope>NUCLEOTIDE SEQUENCE</scope>
    <source>
        <strain evidence="8">Pop2</strain>
    </source>
</reference>
<dbReference type="GO" id="GO:0005737">
    <property type="term" value="C:cytoplasm"/>
    <property type="evidence" value="ECO:0007669"/>
    <property type="project" value="UniProtKB-SubCell"/>
</dbReference>
<dbReference type="PANTHER" id="PTHR11599">
    <property type="entry name" value="PROTEASOME SUBUNIT ALPHA/BETA"/>
    <property type="match status" value="1"/>
</dbReference>
<dbReference type="FunFam" id="3.60.20.10:FF:000016">
    <property type="entry name" value="Proteasome subunit alpha type-6"/>
    <property type="match status" value="1"/>
</dbReference>
<sequence length="273" mass="30134">MFRNQYDTDVTVWSPEGRLLQVEYAMESVKQGSACLGLRSSTHSVLGALKRSVSEHASHQKKLLEIDDHMGIGIAGLTADARTIAKWMRNECLNHKYVYGTPMPSGRLLTDLADKHQRTTQTYVRRPYGVGLLVASYDKNGPHLYQTCPSGNLYEYYASAIGARSQSGRTYLEKHYETLNDASRDDLIMHALRALTGCVSGDVELTKDNGSIAVVGKDEKFTLIEGDELQPYLDRLELEGGTGGGDDDDDDDDDEEGGEEETKEEGGVEAMET</sequence>
<protein>
    <recommendedName>
        <fullName evidence="5">Proteasome subunit alpha type</fullName>
    </recommendedName>
</protein>
<evidence type="ECO:0000256" key="5">
    <source>
        <dbReference type="RuleBase" id="RU000551"/>
    </source>
</evidence>
<evidence type="ECO:0000259" key="7">
    <source>
        <dbReference type="PROSITE" id="PS00388"/>
    </source>
</evidence>
<gene>
    <name evidence="8" type="ORF">DBRI1063_LOCUS25017</name>
</gene>
<comment type="subunit">
    <text evidence="5">The 26S proteasome consists of a 20S proteasome core and two 19S regulatory subunits.</text>
</comment>
<name>A0A6S9F1R3_9STRA</name>
<dbReference type="PROSITE" id="PS51475">
    <property type="entry name" value="PROTEASOME_ALPHA_2"/>
    <property type="match status" value="1"/>
</dbReference>
<dbReference type="InterPro" id="IPR023332">
    <property type="entry name" value="Proteasome_alpha-type"/>
</dbReference>
<organism evidence="8">
    <name type="scientific">Ditylum brightwellii</name>
    <dbReference type="NCBI Taxonomy" id="49249"/>
    <lineage>
        <taxon>Eukaryota</taxon>
        <taxon>Sar</taxon>
        <taxon>Stramenopiles</taxon>
        <taxon>Ochrophyta</taxon>
        <taxon>Bacillariophyta</taxon>
        <taxon>Mediophyceae</taxon>
        <taxon>Lithodesmiophycidae</taxon>
        <taxon>Lithodesmiales</taxon>
        <taxon>Lithodesmiaceae</taxon>
        <taxon>Ditylum</taxon>
    </lineage>
</organism>
<dbReference type="PROSITE" id="PS00388">
    <property type="entry name" value="PROTEASOME_ALPHA_1"/>
    <property type="match status" value="1"/>
</dbReference>
<comment type="subcellular location">
    <subcellularLocation>
        <location evidence="5">Cytoplasm</location>
    </subcellularLocation>
    <subcellularLocation>
        <location evidence="5">Nucleus</location>
    </subcellularLocation>
</comment>
<feature type="region of interest" description="Disordered" evidence="6">
    <location>
        <begin position="235"/>
        <end position="273"/>
    </location>
</feature>
<evidence type="ECO:0000256" key="3">
    <source>
        <dbReference type="ARBA" id="ARBA00023242"/>
    </source>
</evidence>
<dbReference type="Pfam" id="PF10584">
    <property type="entry name" value="Proteasome_A_N"/>
    <property type="match status" value="1"/>
</dbReference>
<evidence type="ECO:0000256" key="6">
    <source>
        <dbReference type="SAM" id="MobiDB-lite"/>
    </source>
</evidence>
<proteinExistence type="inferred from homology"/>
<keyword evidence="3 5" id="KW-0539">Nucleus</keyword>
<dbReference type="GO" id="GO:0005634">
    <property type="term" value="C:nucleus"/>
    <property type="evidence" value="ECO:0007669"/>
    <property type="project" value="UniProtKB-SubCell"/>
</dbReference>
<dbReference type="GO" id="GO:0006511">
    <property type="term" value="P:ubiquitin-dependent protein catabolic process"/>
    <property type="evidence" value="ECO:0007669"/>
    <property type="project" value="InterPro"/>
</dbReference>
<dbReference type="InterPro" id="IPR050115">
    <property type="entry name" value="Proteasome_alpha"/>
</dbReference>
<evidence type="ECO:0000256" key="1">
    <source>
        <dbReference type="ARBA" id="ARBA00022490"/>
    </source>
</evidence>
<dbReference type="InterPro" id="IPR029055">
    <property type="entry name" value="Ntn_hydrolases_N"/>
</dbReference>
<dbReference type="Pfam" id="PF00227">
    <property type="entry name" value="Proteasome"/>
    <property type="match status" value="1"/>
</dbReference>
<dbReference type="CDD" id="cd03749">
    <property type="entry name" value="proteasome_alpha_type_1"/>
    <property type="match status" value="1"/>
</dbReference>
<dbReference type="SMART" id="SM00948">
    <property type="entry name" value="Proteasome_A_N"/>
    <property type="match status" value="1"/>
</dbReference>
<dbReference type="InterPro" id="IPR001353">
    <property type="entry name" value="Proteasome_sua/b"/>
</dbReference>
<dbReference type="InterPro" id="IPR000426">
    <property type="entry name" value="Proteasome_asu_N"/>
</dbReference>
<feature type="domain" description="Proteasome alpha-type subunits" evidence="7">
    <location>
        <begin position="6"/>
        <end position="28"/>
    </location>
</feature>
<evidence type="ECO:0000313" key="8">
    <source>
        <dbReference type="EMBL" id="CAD9357454.1"/>
    </source>
</evidence>
<dbReference type="EMBL" id="HBGN01039107">
    <property type="protein sequence ID" value="CAD9357454.1"/>
    <property type="molecule type" value="Transcribed_RNA"/>
</dbReference>
<comment type="similarity">
    <text evidence="4 5">Belongs to the peptidase T1A family.</text>
</comment>
<feature type="compositionally biased region" description="Acidic residues" evidence="6">
    <location>
        <begin position="245"/>
        <end position="263"/>
    </location>
</feature>
<evidence type="ECO:0000256" key="2">
    <source>
        <dbReference type="ARBA" id="ARBA00022942"/>
    </source>
</evidence>
<dbReference type="SUPFAM" id="SSF56235">
    <property type="entry name" value="N-terminal nucleophile aminohydrolases (Ntn hydrolases)"/>
    <property type="match status" value="1"/>
</dbReference>
<evidence type="ECO:0000256" key="4">
    <source>
        <dbReference type="PROSITE-ProRule" id="PRU00808"/>
    </source>
</evidence>
<dbReference type="AlphaFoldDB" id="A0A6S9F1R3"/>
<dbReference type="GO" id="GO:0019773">
    <property type="term" value="C:proteasome core complex, alpha-subunit complex"/>
    <property type="evidence" value="ECO:0007669"/>
    <property type="project" value="UniProtKB-UniRule"/>
</dbReference>
<dbReference type="InterPro" id="IPR035144">
    <property type="entry name" value="Proteasome_alpha1"/>
</dbReference>
<dbReference type="Gene3D" id="3.60.20.10">
    <property type="entry name" value="Glutamine Phosphoribosylpyrophosphate, subunit 1, domain 1"/>
    <property type="match status" value="1"/>
</dbReference>
<keyword evidence="1 5" id="KW-0963">Cytoplasm</keyword>
<keyword evidence="2 4" id="KW-0647">Proteasome</keyword>
<accession>A0A6S9F1R3</accession>